<comment type="similarity">
    <text evidence="2 11">Belongs to the peptidase M14 family.</text>
</comment>
<dbReference type="Pfam" id="PF02244">
    <property type="entry name" value="Propep_M14"/>
    <property type="match status" value="1"/>
</dbReference>
<dbReference type="PANTHER" id="PTHR11705">
    <property type="entry name" value="PROTEASE FAMILY M14 CARBOXYPEPTIDASE A,B"/>
    <property type="match status" value="1"/>
</dbReference>
<feature type="active site" description="Proton donor/acceptor" evidence="11">
    <location>
        <position position="287"/>
    </location>
</feature>
<evidence type="ECO:0000256" key="6">
    <source>
        <dbReference type="ARBA" id="ARBA00022729"/>
    </source>
</evidence>
<dbReference type="Pfam" id="PF00246">
    <property type="entry name" value="Peptidase_M14"/>
    <property type="match status" value="1"/>
</dbReference>
<reference evidence="13" key="1">
    <citation type="submission" date="2020-11" db="EMBL/GenBank/DDBJ databases">
        <authorList>
            <person name="Tran Van P."/>
        </authorList>
    </citation>
    <scope>NUCLEOTIDE SEQUENCE</scope>
</reference>
<dbReference type="SMART" id="SM00631">
    <property type="entry name" value="Zn_pept"/>
    <property type="match status" value="1"/>
</dbReference>
<feature type="domain" description="Peptidase M14" evidence="12">
    <location>
        <begin position="162"/>
        <end position="322"/>
    </location>
</feature>
<dbReference type="OrthoDB" id="3626597at2759"/>
<protein>
    <recommendedName>
        <fullName evidence="12">Peptidase M14 domain-containing protein</fullName>
    </recommendedName>
</protein>
<evidence type="ECO:0000256" key="10">
    <source>
        <dbReference type="ARBA" id="ARBA00023157"/>
    </source>
</evidence>
<keyword evidence="10" id="KW-1015">Disulfide bond</keyword>
<dbReference type="Gene3D" id="3.40.630.10">
    <property type="entry name" value="Zn peptidases"/>
    <property type="match status" value="2"/>
</dbReference>
<dbReference type="AlphaFoldDB" id="A0A7R8W5B3"/>
<dbReference type="GO" id="GO:0008270">
    <property type="term" value="F:zinc ion binding"/>
    <property type="evidence" value="ECO:0007669"/>
    <property type="project" value="InterPro"/>
</dbReference>
<dbReference type="PROSITE" id="PS52035">
    <property type="entry name" value="PEPTIDASE_M14"/>
    <property type="match status" value="1"/>
</dbReference>
<keyword evidence="5" id="KW-0479">Metal-binding</keyword>
<dbReference type="Gene3D" id="3.30.70.340">
    <property type="entry name" value="Metallocarboxypeptidase-like"/>
    <property type="match status" value="1"/>
</dbReference>
<evidence type="ECO:0000256" key="8">
    <source>
        <dbReference type="ARBA" id="ARBA00022833"/>
    </source>
</evidence>
<name>A0A7R8W5B3_9CRUS</name>
<sequence>MKLIVLGLLTAVAVAATAFKKDYTGFELYEVLPVTKEQHEVVHELEANYDFWSPSTVLVPPQKRDHFLRTLGKNGIQYNIVTENAQKMLDEFEVMQLKAQARSGFRLTWDAYYQWEAINDFIDEVVASSNGMATATDIGQSYEGRTMRLINIKPSQSTKKIWMDCEVGSSNDKCSEIYAGTEAFSEIESKNLGDALANLNSDGSVLIYITVHSYSQVVVSPWSWTAERPDDFDELERVGLRTIEAISDVYGTYYEFSQSTQYFGPTSGSSDDWAKAGAGVALSYTWELRPRSSNPGFLLPPEQIIPTCTETWAGVKEAVMAADGQ</sequence>
<evidence type="ECO:0000256" key="9">
    <source>
        <dbReference type="ARBA" id="ARBA00023049"/>
    </source>
</evidence>
<gene>
    <name evidence="13" type="ORF">CTOB1V02_LOCUS1358</name>
</gene>
<evidence type="ECO:0000256" key="1">
    <source>
        <dbReference type="ARBA" id="ARBA00001947"/>
    </source>
</evidence>
<evidence type="ECO:0000256" key="11">
    <source>
        <dbReference type="PROSITE-ProRule" id="PRU01379"/>
    </source>
</evidence>
<evidence type="ECO:0000256" key="4">
    <source>
        <dbReference type="ARBA" id="ARBA00022670"/>
    </source>
</evidence>
<dbReference type="InterPro" id="IPR036990">
    <property type="entry name" value="M14A-like_propep"/>
</dbReference>
<accession>A0A7R8W5B3</accession>
<dbReference type="SUPFAM" id="SSF54897">
    <property type="entry name" value="Protease propeptides/inhibitors"/>
    <property type="match status" value="1"/>
</dbReference>
<dbReference type="InterPro" id="IPR000834">
    <property type="entry name" value="Peptidase_M14"/>
</dbReference>
<comment type="cofactor">
    <cofactor evidence="1">
        <name>Zn(2+)</name>
        <dbReference type="ChEBI" id="CHEBI:29105"/>
    </cofactor>
</comment>
<organism evidence="13">
    <name type="scientific">Cyprideis torosa</name>
    <dbReference type="NCBI Taxonomy" id="163714"/>
    <lineage>
        <taxon>Eukaryota</taxon>
        <taxon>Metazoa</taxon>
        <taxon>Ecdysozoa</taxon>
        <taxon>Arthropoda</taxon>
        <taxon>Crustacea</taxon>
        <taxon>Oligostraca</taxon>
        <taxon>Ostracoda</taxon>
        <taxon>Podocopa</taxon>
        <taxon>Podocopida</taxon>
        <taxon>Cytherocopina</taxon>
        <taxon>Cytheroidea</taxon>
        <taxon>Cytherideidae</taxon>
        <taxon>Cyprideis</taxon>
    </lineage>
</organism>
<evidence type="ECO:0000256" key="3">
    <source>
        <dbReference type="ARBA" id="ARBA00022645"/>
    </source>
</evidence>
<evidence type="ECO:0000256" key="7">
    <source>
        <dbReference type="ARBA" id="ARBA00022801"/>
    </source>
</evidence>
<dbReference type="GO" id="GO:0005615">
    <property type="term" value="C:extracellular space"/>
    <property type="evidence" value="ECO:0007669"/>
    <property type="project" value="TreeGrafter"/>
</dbReference>
<dbReference type="SUPFAM" id="SSF53187">
    <property type="entry name" value="Zn-dependent exopeptidases"/>
    <property type="match status" value="1"/>
</dbReference>
<keyword evidence="3" id="KW-0121">Carboxypeptidase</keyword>
<keyword evidence="8" id="KW-0862">Zinc</keyword>
<dbReference type="PANTHER" id="PTHR11705:SF91">
    <property type="entry name" value="FI01817P-RELATED"/>
    <property type="match status" value="1"/>
</dbReference>
<keyword evidence="4" id="KW-0645">Protease</keyword>
<dbReference type="EMBL" id="OB660190">
    <property type="protein sequence ID" value="CAD7223373.1"/>
    <property type="molecule type" value="Genomic_DNA"/>
</dbReference>
<evidence type="ECO:0000259" key="12">
    <source>
        <dbReference type="PROSITE" id="PS52035"/>
    </source>
</evidence>
<keyword evidence="9" id="KW-0482">Metalloprotease</keyword>
<evidence type="ECO:0000256" key="2">
    <source>
        <dbReference type="ARBA" id="ARBA00005988"/>
    </source>
</evidence>
<evidence type="ECO:0000256" key="5">
    <source>
        <dbReference type="ARBA" id="ARBA00022723"/>
    </source>
</evidence>
<keyword evidence="6" id="KW-0732">Signal</keyword>
<proteinExistence type="inferred from homology"/>
<dbReference type="FunFam" id="3.40.630.10:FF:000084">
    <property type="entry name" value="Carboxypeptidase B2"/>
    <property type="match status" value="1"/>
</dbReference>
<keyword evidence="7" id="KW-0378">Hydrolase</keyword>
<dbReference type="InterPro" id="IPR003146">
    <property type="entry name" value="M14A_act_pep"/>
</dbReference>
<dbReference type="GO" id="GO:0004181">
    <property type="term" value="F:metallocarboxypeptidase activity"/>
    <property type="evidence" value="ECO:0007669"/>
    <property type="project" value="InterPro"/>
</dbReference>
<evidence type="ECO:0000313" key="13">
    <source>
        <dbReference type="EMBL" id="CAD7223373.1"/>
    </source>
</evidence>
<dbReference type="GO" id="GO:0006508">
    <property type="term" value="P:proteolysis"/>
    <property type="evidence" value="ECO:0007669"/>
    <property type="project" value="UniProtKB-KW"/>
</dbReference>